<dbReference type="Proteomes" id="UP001054902">
    <property type="component" value="Unassembled WGS sequence"/>
</dbReference>
<organism evidence="2 3">
    <name type="scientific">Chaetoceros tenuissimus</name>
    <dbReference type="NCBI Taxonomy" id="426638"/>
    <lineage>
        <taxon>Eukaryota</taxon>
        <taxon>Sar</taxon>
        <taxon>Stramenopiles</taxon>
        <taxon>Ochrophyta</taxon>
        <taxon>Bacillariophyta</taxon>
        <taxon>Coscinodiscophyceae</taxon>
        <taxon>Chaetocerotophycidae</taxon>
        <taxon>Chaetocerotales</taxon>
        <taxon>Chaetocerotaceae</taxon>
        <taxon>Chaetoceros</taxon>
    </lineage>
</organism>
<keyword evidence="3" id="KW-1185">Reference proteome</keyword>
<name>A0AAD3D0W6_9STRA</name>
<proteinExistence type="predicted"/>
<comment type="caution">
    <text evidence="2">The sequence shown here is derived from an EMBL/GenBank/DDBJ whole genome shotgun (WGS) entry which is preliminary data.</text>
</comment>
<dbReference type="EMBL" id="BLLK01000051">
    <property type="protein sequence ID" value="GFH55644.1"/>
    <property type="molecule type" value="Genomic_DNA"/>
</dbReference>
<dbReference type="AlphaFoldDB" id="A0AAD3D0W6"/>
<accession>A0AAD3D0W6</accession>
<feature type="domain" description="5-hmdU DNA kinase helical" evidence="1">
    <location>
        <begin position="204"/>
        <end position="260"/>
    </location>
</feature>
<feature type="domain" description="5-hmdU DNA kinase helical" evidence="1">
    <location>
        <begin position="289"/>
        <end position="492"/>
    </location>
</feature>
<dbReference type="InterPro" id="IPR040684">
    <property type="entry name" value="HMUDK_hel"/>
</dbReference>
<dbReference type="Pfam" id="PF18723">
    <property type="entry name" value="HMUDK_hel"/>
    <property type="match status" value="2"/>
</dbReference>
<protein>
    <recommendedName>
        <fullName evidence="1">5-hmdU DNA kinase helical domain-containing protein</fullName>
    </recommendedName>
</protein>
<evidence type="ECO:0000313" key="2">
    <source>
        <dbReference type="EMBL" id="GFH55644.1"/>
    </source>
</evidence>
<evidence type="ECO:0000259" key="1">
    <source>
        <dbReference type="Pfam" id="PF18723"/>
    </source>
</evidence>
<reference evidence="2 3" key="1">
    <citation type="journal article" date="2021" name="Sci. Rep.">
        <title>The genome of the diatom Chaetoceros tenuissimus carries an ancient integrated fragment of an extant virus.</title>
        <authorList>
            <person name="Hongo Y."/>
            <person name="Kimura K."/>
            <person name="Takaki Y."/>
            <person name="Yoshida Y."/>
            <person name="Baba S."/>
            <person name="Kobayashi G."/>
            <person name="Nagasaki K."/>
            <person name="Hano T."/>
            <person name="Tomaru Y."/>
        </authorList>
    </citation>
    <scope>NUCLEOTIDE SEQUENCE [LARGE SCALE GENOMIC DNA]</scope>
    <source>
        <strain evidence="2 3">NIES-3715</strain>
    </source>
</reference>
<sequence>MPKRKANTVSKSRWPLAVNQVFSKEVKVPFFGKVVSTPNEQEENSYYHVIYDDGDEEDMDLDEVNTHIHYFKELDIKKSCMSQEEKINMLQELKSFSPSLESMIGTRVAKDFVSEENSHGYIQKVKTGKMNESTYIVSYPSTNTEAELSKDALEPLVHAAIEDAIADIKEKDLTLFQQYDINIDEILSSLKKVMPKHKSRAKQLAEFLLFCAERQAIWWKRRRNESFPWTKDQVLATRHISNIYRELDARRIYFRRQMLNLQSEVEGMMKDNENPNKAQELQLEIGSRILWSAVIFTAVTKVSTFEKAGGIPRPEQMECEKFRKYLRQMDRNGEIIFGASYQTMGVERLVRTMTSLSRHSQKKLRSITREIFALGNDLKAISDVIMQIENIDAFYAGQITGYLIESGMIPVNDEDCNWFKLGPGARAGLKIIFGENALNQYDGNELCLFIQNHHQDILQVLGCKIRGYDGKSLNSQKTVEHALCEYKKYLKWNGRRLFWSTNRDILGMNGCVTCNQRFEESEDRESDVCSRCKSLSND</sequence>
<gene>
    <name evidence="2" type="ORF">CTEN210_12120</name>
</gene>
<evidence type="ECO:0000313" key="3">
    <source>
        <dbReference type="Proteomes" id="UP001054902"/>
    </source>
</evidence>